<dbReference type="GO" id="GO:0015035">
    <property type="term" value="F:protein-disulfide reductase activity"/>
    <property type="evidence" value="ECO:0007669"/>
    <property type="project" value="InterPro"/>
</dbReference>
<comment type="caution">
    <text evidence="2">The sequence shown here is derived from an EMBL/GenBank/DDBJ whole genome shotgun (WGS) entry which is preliminary data.</text>
</comment>
<dbReference type="Pfam" id="PF04134">
    <property type="entry name" value="DCC1-like"/>
    <property type="match status" value="1"/>
</dbReference>
<keyword evidence="1" id="KW-1133">Transmembrane helix</keyword>
<keyword evidence="1" id="KW-0812">Transmembrane</keyword>
<sequence>MRYRVLYDGNCSFCKWVKGYVERLDKRHLLNFEKLQEDSGIYFNQTDLLRELHVVSENGRIYRGFSAIRRILRTLPAIKWGAVLLYLPLVPILGEWIYRLVARNRGRIWRFIQKTRRTFQIFSRKNRAFLV</sequence>
<organism evidence="2 3">
    <name type="scientific">Listeria kieliensis</name>
    <dbReference type="NCBI Taxonomy" id="1621700"/>
    <lineage>
        <taxon>Bacteria</taxon>
        <taxon>Bacillati</taxon>
        <taxon>Bacillota</taxon>
        <taxon>Bacilli</taxon>
        <taxon>Bacillales</taxon>
        <taxon>Listeriaceae</taxon>
        <taxon>Listeria</taxon>
    </lineage>
</organism>
<dbReference type="Proteomes" id="UP000257055">
    <property type="component" value="Unassembled WGS sequence"/>
</dbReference>
<dbReference type="InterPro" id="IPR044691">
    <property type="entry name" value="DCC1_Trx"/>
</dbReference>
<evidence type="ECO:0000313" key="2">
    <source>
        <dbReference type="EMBL" id="RDX02959.1"/>
    </source>
</evidence>
<dbReference type="PANTHER" id="PTHR34290:SF2">
    <property type="entry name" value="OS04G0668800 PROTEIN"/>
    <property type="match status" value="1"/>
</dbReference>
<dbReference type="PANTHER" id="PTHR34290">
    <property type="entry name" value="SI:CH73-390P7.2"/>
    <property type="match status" value="1"/>
</dbReference>
<proteinExistence type="predicted"/>
<keyword evidence="3" id="KW-1185">Reference proteome</keyword>
<keyword evidence="1" id="KW-0472">Membrane</keyword>
<dbReference type="EMBL" id="LARY01000001">
    <property type="protein sequence ID" value="RDX02959.1"/>
    <property type="molecule type" value="Genomic_DNA"/>
</dbReference>
<name>A0A3D8TVU3_9LIST</name>
<evidence type="ECO:0008006" key="4">
    <source>
        <dbReference type="Google" id="ProtNLM"/>
    </source>
</evidence>
<dbReference type="InterPro" id="IPR007263">
    <property type="entry name" value="DCC1-like"/>
</dbReference>
<evidence type="ECO:0000256" key="1">
    <source>
        <dbReference type="SAM" id="Phobius"/>
    </source>
</evidence>
<dbReference type="AlphaFoldDB" id="A0A3D8TVU3"/>
<protein>
    <recommendedName>
        <fullName evidence="4">Thiol-disulfide oxidoreductase</fullName>
    </recommendedName>
</protein>
<accession>A0A3D8TVU3</accession>
<dbReference type="RefSeq" id="WP_115752650.1">
    <property type="nucleotide sequence ID" value="NZ_LARY01000001.1"/>
</dbReference>
<reference evidence="3" key="1">
    <citation type="submission" date="2015-04" db="EMBL/GenBank/DDBJ databases">
        <authorList>
            <person name="Schardt J."/>
            <person name="Mueller-Herbst S."/>
            <person name="Scherer S."/>
            <person name="Huptas C."/>
        </authorList>
    </citation>
    <scope>NUCLEOTIDE SEQUENCE [LARGE SCALE GENOMIC DNA]</scope>
    <source>
        <strain evidence="3">Kiel-L1</strain>
    </source>
</reference>
<evidence type="ECO:0000313" key="3">
    <source>
        <dbReference type="Proteomes" id="UP000257055"/>
    </source>
</evidence>
<gene>
    <name evidence="2" type="ORF">UR08_05540</name>
</gene>
<feature type="transmembrane region" description="Helical" evidence="1">
    <location>
        <begin position="80"/>
        <end position="101"/>
    </location>
</feature>